<feature type="domain" description="NADP-dependent oxidoreductase" evidence="7">
    <location>
        <begin position="32"/>
        <end position="265"/>
    </location>
</feature>
<dbReference type="Gene3D" id="3.20.20.100">
    <property type="entry name" value="NADP-dependent oxidoreductase domain"/>
    <property type="match status" value="1"/>
</dbReference>
<evidence type="ECO:0000256" key="3">
    <source>
        <dbReference type="ARBA" id="ARBA00023002"/>
    </source>
</evidence>
<comment type="similarity">
    <text evidence="1">Belongs to the aldo/keto reductase family.</text>
</comment>
<evidence type="ECO:0000313" key="8">
    <source>
        <dbReference type="EMBL" id="KAG2436655.1"/>
    </source>
</evidence>
<feature type="binding site" evidence="5">
    <location>
        <position position="123"/>
    </location>
    <ligand>
        <name>substrate</name>
    </ligand>
</feature>
<keyword evidence="3" id="KW-0560">Oxidoreductase</keyword>
<dbReference type="InterPro" id="IPR036812">
    <property type="entry name" value="NAD(P)_OxRdtase_dom_sf"/>
</dbReference>
<dbReference type="InterPro" id="IPR020471">
    <property type="entry name" value="AKR"/>
</dbReference>
<feature type="site" description="Lowers pKa of active site Tyr" evidence="6">
    <location>
        <position position="90"/>
    </location>
</feature>
<dbReference type="PANTHER" id="PTHR43827:SF3">
    <property type="entry name" value="NADP-DEPENDENT OXIDOREDUCTASE DOMAIN-CONTAINING PROTEIN"/>
    <property type="match status" value="1"/>
</dbReference>
<dbReference type="InterPro" id="IPR018170">
    <property type="entry name" value="Aldo/ket_reductase_CS"/>
</dbReference>
<dbReference type="GO" id="GO:0016616">
    <property type="term" value="F:oxidoreductase activity, acting on the CH-OH group of donors, NAD or NADP as acceptor"/>
    <property type="evidence" value="ECO:0007669"/>
    <property type="project" value="UniProtKB-ARBA"/>
</dbReference>
<sequence length="303" mass="32356">MAAAAMASQGAGRPLALPRTITLRNGVELPAVGLGTFKAGGDEARGAVLAALRAGIRHIDTATIYKNEAPIREALAASGLPRGQVFLTSKVSPYEQGGGRARAAVEALLARLGTDYVDLVLVHWPGVARTPPDSAANAQQRAATWRDLQQLYREGRVRAIGVSNYEERHVAELMADPGAEVKPMVNQFEVHPRRPRRELRQLCKQEGIAVVAYASLGCGDLLTAPPVQAVAAAVGRSPAQVLLRWALQEGCAVIPKSVRPERLAEWTEPQLLGADWGLSGEQMAALGAMEDGHKYCWDPSGIL</sequence>
<comment type="caution">
    <text evidence="8">The sequence shown here is derived from an EMBL/GenBank/DDBJ whole genome shotgun (WGS) entry which is preliminary data.</text>
</comment>
<dbReference type="FunFam" id="3.20.20.100:FF:000002">
    <property type="entry name" value="2,5-diketo-D-gluconic acid reductase A"/>
    <property type="match status" value="1"/>
</dbReference>
<dbReference type="CDD" id="cd19136">
    <property type="entry name" value="AKR_DrGR-like"/>
    <property type="match status" value="1"/>
</dbReference>
<dbReference type="Pfam" id="PF00248">
    <property type="entry name" value="Aldo_ket_red"/>
    <property type="match status" value="1"/>
</dbReference>
<dbReference type="OrthoDB" id="416253at2759"/>
<protein>
    <recommendedName>
        <fullName evidence="7">NADP-dependent oxidoreductase domain-containing protein</fullName>
    </recommendedName>
</protein>
<reference evidence="8" key="1">
    <citation type="journal article" date="2020" name="bioRxiv">
        <title>Comparative genomics of Chlamydomonas.</title>
        <authorList>
            <person name="Craig R.J."/>
            <person name="Hasan A.R."/>
            <person name="Ness R.W."/>
            <person name="Keightley P.D."/>
        </authorList>
    </citation>
    <scope>NUCLEOTIDE SEQUENCE</scope>
    <source>
        <strain evidence="8">SAG 7.73</strain>
    </source>
</reference>
<accession>A0A835TF39</accession>
<gene>
    <name evidence="8" type="ORF">HXX76_006183</name>
</gene>
<dbReference type="Proteomes" id="UP000650467">
    <property type="component" value="Unassembled WGS sequence"/>
</dbReference>
<evidence type="ECO:0000256" key="5">
    <source>
        <dbReference type="PIRSR" id="PIRSR000097-2"/>
    </source>
</evidence>
<dbReference type="SUPFAM" id="SSF51430">
    <property type="entry name" value="NAD(P)-linked oxidoreductase"/>
    <property type="match status" value="1"/>
</dbReference>
<feature type="active site" description="Proton donor" evidence="4">
    <location>
        <position position="65"/>
    </location>
</feature>
<organism evidence="8 9">
    <name type="scientific">Chlamydomonas incerta</name>
    <dbReference type="NCBI Taxonomy" id="51695"/>
    <lineage>
        <taxon>Eukaryota</taxon>
        <taxon>Viridiplantae</taxon>
        <taxon>Chlorophyta</taxon>
        <taxon>core chlorophytes</taxon>
        <taxon>Chlorophyceae</taxon>
        <taxon>CS clade</taxon>
        <taxon>Chlamydomonadales</taxon>
        <taxon>Chlamydomonadaceae</taxon>
        <taxon>Chlamydomonas</taxon>
    </lineage>
</organism>
<proteinExistence type="inferred from homology"/>
<dbReference type="PANTHER" id="PTHR43827">
    <property type="entry name" value="2,5-DIKETO-D-GLUCONIC ACID REDUCTASE"/>
    <property type="match status" value="1"/>
</dbReference>
<evidence type="ECO:0000256" key="4">
    <source>
        <dbReference type="PIRSR" id="PIRSR000097-1"/>
    </source>
</evidence>
<dbReference type="InterPro" id="IPR023210">
    <property type="entry name" value="NADP_OxRdtase_dom"/>
</dbReference>
<evidence type="ECO:0000256" key="6">
    <source>
        <dbReference type="PIRSR" id="PIRSR000097-3"/>
    </source>
</evidence>
<evidence type="ECO:0000256" key="2">
    <source>
        <dbReference type="ARBA" id="ARBA00022857"/>
    </source>
</evidence>
<dbReference type="EMBL" id="JAEHOC010000012">
    <property type="protein sequence ID" value="KAG2436655.1"/>
    <property type="molecule type" value="Genomic_DNA"/>
</dbReference>
<evidence type="ECO:0000256" key="1">
    <source>
        <dbReference type="ARBA" id="ARBA00007905"/>
    </source>
</evidence>
<evidence type="ECO:0000313" key="9">
    <source>
        <dbReference type="Proteomes" id="UP000650467"/>
    </source>
</evidence>
<keyword evidence="9" id="KW-1185">Reference proteome</keyword>
<dbReference type="PRINTS" id="PR00069">
    <property type="entry name" value="ALDKETRDTASE"/>
</dbReference>
<dbReference type="AlphaFoldDB" id="A0A835TF39"/>
<dbReference type="PIRSF" id="PIRSF000097">
    <property type="entry name" value="AKR"/>
    <property type="match status" value="1"/>
</dbReference>
<keyword evidence="2" id="KW-0521">NADP</keyword>
<dbReference type="PROSITE" id="PS00062">
    <property type="entry name" value="ALDOKETO_REDUCTASE_2"/>
    <property type="match status" value="1"/>
</dbReference>
<evidence type="ECO:0000259" key="7">
    <source>
        <dbReference type="Pfam" id="PF00248"/>
    </source>
</evidence>
<name>A0A835TF39_CHLIN</name>